<evidence type="ECO:0000313" key="2">
    <source>
        <dbReference type="Proteomes" id="UP000499080"/>
    </source>
</evidence>
<reference evidence="1 2" key="1">
    <citation type="journal article" date="2019" name="Sci. Rep.">
        <title>Orb-weaving spider Araneus ventricosus genome elucidates the spidroin gene catalogue.</title>
        <authorList>
            <person name="Kono N."/>
            <person name="Nakamura H."/>
            <person name="Ohtoshi R."/>
            <person name="Moran D.A.P."/>
            <person name="Shinohara A."/>
            <person name="Yoshida Y."/>
            <person name="Fujiwara M."/>
            <person name="Mori M."/>
            <person name="Tomita M."/>
            <person name="Arakawa K."/>
        </authorList>
    </citation>
    <scope>NUCLEOTIDE SEQUENCE [LARGE SCALE GENOMIC DNA]</scope>
</reference>
<proteinExistence type="predicted"/>
<sequence>MRDDHPAKSRGEEKRCKWEIKLHNLRTPKGVQRVRYLRTDHPCKLTKASLSRVTSSNQHAHDCGWVMLSSLRTNHRDNLSTTPALAEGVLKEENERYELTRGEPSPLCVDLKIWKRNRDETGVFEPVSWSNARNVSVVTLLLSSVYNLNIFTHLVGFQLALSYHRLLNSHSS</sequence>
<organism evidence="1 2">
    <name type="scientific">Araneus ventricosus</name>
    <name type="common">Orbweaver spider</name>
    <name type="synonym">Epeira ventricosa</name>
    <dbReference type="NCBI Taxonomy" id="182803"/>
    <lineage>
        <taxon>Eukaryota</taxon>
        <taxon>Metazoa</taxon>
        <taxon>Ecdysozoa</taxon>
        <taxon>Arthropoda</taxon>
        <taxon>Chelicerata</taxon>
        <taxon>Arachnida</taxon>
        <taxon>Araneae</taxon>
        <taxon>Araneomorphae</taxon>
        <taxon>Entelegynae</taxon>
        <taxon>Araneoidea</taxon>
        <taxon>Araneidae</taxon>
        <taxon>Araneus</taxon>
    </lineage>
</organism>
<name>A0A4Y2WT32_ARAVE</name>
<keyword evidence="2" id="KW-1185">Reference proteome</keyword>
<dbReference type="Proteomes" id="UP000499080">
    <property type="component" value="Unassembled WGS sequence"/>
</dbReference>
<protein>
    <submittedName>
        <fullName evidence="1">Uncharacterized protein</fullName>
    </submittedName>
</protein>
<accession>A0A4Y2WT32</accession>
<dbReference type="AlphaFoldDB" id="A0A4Y2WT32"/>
<evidence type="ECO:0000313" key="1">
    <source>
        <dbReference type="EMBL" id="GBO39784.1"/>
    </source>
</evidence>
<gene>
    <name evidence="1" type="ORF">AVEN_168171_1</name>
</gene>
<comment type="caution">
    <text evidence="1">The sequence shown here is derived from an EMBL/GenBank/DDBJ whole genome shotgun (WGS) entry which is preliminary data.</text>
</comment>
<dbReference type="EMBL" id="BGPR01064876">
    <property type="protein sequence ID" value="GBO39784.1"/>
    <property type="molecule type" value="Genomic_DNA"/>
</dbReference>